<dbReference type="RefSeq" id="WP_323260282.1">
    <property type="nucleotide sequence ID" value="NZ_JAYGIE010000014.1"/>
</dbReference>
<sequence length="43" mass="4949">MIANVSFWRSFYQIAPKLNQTAIASKIHTHTTQAIINMPNKVY</sequence>
<organism evidence="1 2">
    <name type="scientific">Pseudanabaena galeata UHCC 0370</name>
    <dbReference type="NCBI Taxonomy" id="3110310"/>
    <lineage>
        <taxon>Bacteria</taxon>
        <taxon>Bacillati</taxon>
        <taxon>Cyanobacteriota</taxon>
        <taxon>Cyanophyceae</taxon>
        <taxon>Pseudanabaenales</taxon>
        <taxon>Pseudanabaenaceae</taxon>
        <taxon>Pseudanabaena</taxon>
    </lineage>
</organism>
<protein>
    <submittedName>
        <fullName evidence="1">Uncharacterized protein</fullName>
    </submittedName>
</protein>
<name>A0ABU5TFA1_9CYAN</name>
<gene>
    <name evidence="1" type="ORF">VB774_04950</name>
</gene>
<comment type="caution">
    <text evidence="1">The sequence shown here is derived from an EMBL/GenBank/DDBJ whole genome shotgun (WGS) entry which is preliminary data.</text>
</comment>
<keyword evidence="2" id="KW-1185">Reference proteome</keyword>
<reference evidence="1 2" key="1">
    <citation type="submission" date="2023-12" db="EMBL/GenBank/DDBJ databases">
        <title>Baltic Sea Cyanobacteria.</title>
        <authorList>
            <person name="Delbaje E."/>
            <person name="Fewer D.P."/>
            <person name="Shishido T.K."/>
        </authorList>
    </citation>
    <scope>NUCLEOTIDE SEQUENCE [LARGE SCALE GENOMIC DNA]</scope>
    <source>
        <strain evidence="1 2">UHCC 0370</strain>
    </source>
</reference>
<evidence type="ECO:0000313" key="1">
    <source>
        <dbReference type="EMBL" id="MEA5476962.1"/>
    </source>
</evidence>
<evidence type="ECO:0000313" key="2">
    <source>
        <dbReference type="Proteomes" id="UP001301388"/>
    </source>
</evidence>
<accession>A0ABU5TFA1</accession>
<dbReference type="Proteomes" id="UP001301388">
    <property type="component" value="Unassembled WGS sequence"/>
</dbReference>
<proteinExistence type="predicted"/>
<dbReference type="EMBL" id="JAYGIE010000014">
    <property type="protein sequence ID" value="MEA5476962.1"/>
    <property type="molecule type" value="Genomic_DNA"/>
</dbReference>